<dbReference type="GO" id="GO:0005524">
    <property type="term" value="F:ATP binding"/>
    <property type="evidence" value="ECO:0007669"/>
    <property type="project" value="UniProtKB-KW"/>
</dbReference>
<evidence type="ECO:0000256" key="3">
    <source>
        <dbReference type="RuleBase" id="RU003651"/>
    </source>
</evidence>
<evidence type="ECO:0000259" key="4">
    <source>
        <dbReference type="SMART" id="SM00382"/>
    </source>
</evidence>
<proteinExistence type="inferred from homology"/>
<keyword evidence="2 3" id="KW-0067">ATP-binding</keyword>
<dbReference type="InterPro" id="IPR044539">
    <property type="entry name" value="Pch2-like"/>
</dbReference>
<dbReference type="GO" id="GO:0016887">
    <property type="term" value="F:ATP hydrolysis activity"/>
    <property type="evidence" value="ECO:0007669"/>
    <property type="project" value="InterPro"/>
</dbReference>
<keyword evidence="6" id="KW-1185">Reference proteome</keyword>
<evidence type="ECO:0000256" key="2">
    <source>
        <dbReference type="ARBA" id="ARBA00022840"/>
    </source>
</evidence>
<dbReference type="InterPro" id="IPR027417">
    <property type="entry name" value="P-loop_NTPase"/>
</dbReference>
<dbReference type="PANTHER" id="PTHR45991:SF1">
    <property type="entry name" value="PACHYTENE CHECKPOINT PROTEIN 2 HOMOLOG"/>
    <property type="match status" value="1"/>
</dbReference>
<dbReference type="InterPro" id="IPR003960">
    <property type="entry name" value="ATPase_AAA_CS"/>
</dbReference>
<dbReference type="GO" id="GO:0005694">
    <property type="term" value="C:chromosome"/>
    <property type="evidence" value="ECO:0007669"/>
    <property type="project" value="TreeGrafter"/>
</dbReference>
<protein>
    <submittedName>
        <fullName evidence="5">AAA-domain-containing protein</fullName>
    </submittedName>
</protein>
<dbReference type="InterPro" id="IPR001270">
    <property type="entry name" value="ClpA/B"/>
</dbReference>
<dbReference type="Gene3D" id="3.40.50.300">
    <property type="entry name" value="P-loop containing nucleotide triphosphate hydrolases"/>
    <property type="match status" value="1"/>
</dbReference>
<dbReference type="AlphaFoldDB" id="A0A6A5TF35"/>
<feature type="non-terminal residue" evidence="5">
    <location>
        <position position="215"/>
    </location>
</feature>
<accession>A0A6A5TF35</accession>
<dbReference type="SMART" id="SM00382">
    <property type="entry name" value="AAA"/>
    <property type="match status" value="1"/>
</dbReference>
<dbReference type="InterPro" id="IPR003593">
    <property type="entry name" value="AAA+_ATPase"/>
</dbReference>
<dbReference type="PRINTS" id="PR00300">
    <property type="entry name" value="CLPPROTEASEA"/>
</dbReference>
<gene>
    <name evidence="5" type="ORF">CC80DRAFT_353640</name>
</gene>
<evidence type="ECO:0000256" key="1">
    <source>
        <dbReference type="ARBA" id="ARBA00022741"/>
    </source>
</evidence>
<dbReference type="SUPFAM" id="SSF52540">
    <property type="entry name" value="P-loop containing nucleoside triphosphate hydrolases"/>
    <property type="match status" value="1"/>
</dbReference>
<organism evidence="5 6">
    <name type="scientific">Byssothecium circinans</name>
    <dbReference type="NCBI Taxonomy" id="147558"/>
    <lineage>
        <taxon>Eukaryota</taxon>
        <taxon>Fungi</taxon>
        <taxon>Dikarya</taxon>
        <taxon>Ascomycota</taxon>
        <taxon>Pezizomycotina</taxon>
        <taxon>Dothideomycetes</taxon>
        <taxon>Pleosporomycetidae</taxon>
        <taxon>Pleosporales</taxon>
        <taxon>Massarineae</taxon>
        <taxon>Massarinaceae</taxon>
        <taxon>Byssothecium</taxon>
    </lineage>
</organism>
<dbReference type="GO" id="GO:0051598">
    <property type="term" value="P:meiotic recombination checkpoint signaling"/>
    <property type="evidence" value="ECO:0007669"/>
    <property type="project" value="TreeGrafter"/>
</dbReference>
<name>A0A6A5TF35_9PLEO</name>
<dbReference type="EMBL" id="ML977023">
    <property type="protein sequence ID" value="KAF1950734.1"/>
    <property type="molecule type" value="Genomic_DNA"/>
</dbReference>
<dbReference type="InterPro" id="IPR003959">
    <property type="entry name" value="ATPase_AAA_core"/>
</dbReference>
<evidence type="ECO:0000313" key="6">
    <source>
        <dbReference type="Proteomes" id="UP000800035"/>
    </source>
</evidence>
<comment type="similarity">
    <text evidence="3">Belongs to the AAA ATPase family.</text>
</comment>
<dbReference type="GO" id="GO:0005634">
    <property type="term" value="C:nucleus"/>
    <property type="evidence" value="ECO:0007669"/>
    <property type="project" value="TreeGrafter"/>
</dbReference>
<dbReference type="OrthoDB" id="5925at2759"/>
<dbReference type="PANTHER" id="PTHR45991">
    <property type="entry name" value="PACHYTENE CHECKPOINT PROTEIN 2"/>
    <property type="match status" value="1"/>
</dbReference>
<dbReference type="PROSITE" id="PS00674">
    <property type="entry name" value="AAA"/>
    <property type="match status" value="1"/>
</dbReference>
<sequence length="215" mass="24323">LPNERFQDQWDQLVFGRPIAEDMLRTLVRSKTLRQKIQLRHWPNNILLYGPPGTGKTTLALGLAQKLSIRLQNSYEGFLHVQINSHALLSKSSSESGKEVSQLFKRICNLAMDSSRLVVTTFDDVESIVPSRQRATNKNEAENAIRFTNEFLRGLDKLDEAPNVIVIATSNLVGNMDDAFLDRFSYQQLIDTSGEAAAYELLRRAINELIEKGFV</sequence>
<dbReference type="Pfam" id="PF00004">
    <property type="entry name" value="AAA"/>
    <property type="match status" value="1"/>
</dbReference>
<reference evidence="5" key="1">
    <citation type="journal article" date="2020" name="Stud. Mycol.">
        <title>101 Dothideomycetes genomes: a test case for predicting lifestyles and emergence of pathogens.</title>
        <authorList>
            <person name="Haridas S."/>
            <person name="Albert R."/>
            <person name="Binder M."/>
            <person name="Bloem J."/>
            <person name="Labutti K."/>
            <person name="Salamov A."/>
            <person name="Andreopoulos B."/>
            <person name="Baker S."/>
            <person name="Barry K."/>
            <person name="Bills G."/>
            <person name="Bluhm B."/>
            <person name="Cannon C."/>
            <person name="Castanera R."/>
            <person name="Culley D."/>
            <person name="Daum C."/>
            <person name="Ezra D."/>
            <person name="Gonzalez J."/>
            <person name="Henrissat B."/>
            <person name="Kuo A."/>
            <person name="Liang C."/>
            <person name="Lipzen A."/>
            <person name="Lutzoni F."/>
            <person name="Magnuson J."/>
            <person name="Mondo S."/>
            <person name="Nolan M."/>
            <person name="Ohm R."/>
            <person name="Pangilinan J."/>
            <person name="Park H.-J."/>
            <person name="Ramirez L."/>
            <person name="Alfaro M."/>
            <person name="Sun H."/>
            <person name="Tritt A."/>
            <person name="Yoshinaga Y."/>
            <person name="Zwiers L.-H."/>
            <person name="Turgeon B."/>
            <person name="Goodwin S."/>
            <person name="Spatafora J."/>
            <person name="Crous P."/>
            <person name="Grigoriev I."/>
        </authorList>
    </citation>
    <scope>NUCLEOTIDE SEQUENCE</scope>
    <source>
        <strain evidence="5">CBS 675.92</strain>
    </source>
</reference>
<feature type="domain" description="AAA+ ATPase" evidence="4">
    <location>
        <begin position="42"/>
        <end position="194"/>
    </location>
</feature>
<dbReference type="GO" id="GO:0007131">
    <property type="term" value="P:reciprocal meiotic recombination"/>
    <property type="evidence" value="ECO:0007669"/>
    <property type="project" value="TreeGrafter"/>
</dbReference>
<keyword evidence="1 3" id="KW-0547">Nucleotide-binding</keyword>
<dbReference type="Proteomes" id="UP000800035">
    <property type="component" value="Unassembled WGS sequence"/>
</dbReference>
<evidence type="ECO:0000313" key="5">
    <source>
        <dbReference type="EMBL" id="KAF1950734.1"/>
    </source>
</evidence>
<feature type="non-terminal residue" evidence="5">
    <location>
        <position position="1"/>
    </location>
</feature>